<gene>
    <name evidence="8" type="ORF">C2G38_2118711</name>
</gene>
<reference evidence="8 9" key="1">
    <citation type="submission" date="2018-06" db="EMBL/GenBank/DDBJ databases">
        <title>Comparative genomics reveals the genomic features of Rhizophagus irregularis, R. cerebriforme, R. diaphanum and Gigaspora rosea, and their symbiotic lifestyle signature.</title>
        <authorList>
            <person name="Morin E."/>
            <person name="San Clemente H."/>
            <person name="Chen E.C.H."/>
            <person name="De La Providencia I."/>
            <person name="Hainaut M."/>
            <person name="Kuo A."/>
            <person name="Kohler A."/>
            <person name="Murat C."/>
            <person name="Tang N."/>
            <person name="Roy S."/>
            <person name="Loubradou J."/>
            <person name="Henrissat B."/>
            <person name="Grigoriev I.V."/>
            <person name="Corradi N."/>
            <person name="Roux C."/>
            <person name="Martin F.M."/>
        </authorList>
    </citation>
    <scope>NUCLEOTIDE SEQUENCE [LARGE SCALE GENOMIC DNA]</scope>
    <source>
        <strain evidence="8 9">DAOM 194757</strain>
    </source>
</reference>
<keyword evidence="6" id="KW-0406">Ion transport</keyword>
<dbReference type="Proteomes" id="UP000266673">
    <property type="component" value="Unassembled WGS sequence"/>
</dbReference>
<evidence type="ECO:0000256" key="3">
    <source>
        <dbReference type="ARBA" id="ARBA00022475"/>
    </source>
</evidence>
<keyword evidence="5" id="KW-1133">Transmembrane helix</keyword>
<name>A0A397U8A1_9GLOM</name>
<evidence type="ECO:0000313" key="9">
    <source>
        <dbReference type="Proteomes" id="UP000266673"/>
    </source>
</evidence>
<evidence type="ECO:0000256" key="2">
    <source>
        <dbReference type="ARBA" id="ARBA00022448"/>
    </source>
</evidence>
<protein>
    <submittedName>
        <fullName evidence="8">Bestrophin, RFP-TM, chloride channel-domain-containing protein</fullName>
    </submittedName>
</protein>
<dbReference type="Pfam" id="PF25539">
    <property type="entry name" value="Bestrophin_2"/>
    <property type="match status" value="1"/>
</dbReference>
<dbReference type="STRING" id="44941.A0A397U8A1"/>
<comment type="caution">
    <text evidence="8">The sequence shown here is derived from an EMBL/GenBank/DDBJ whole genome shotgun (WGS) entry which is preliminary data.</text>
</comment>
<evidence type="ECO:0000256" key="6">
    <source>
        <dbReference type="ARBA" id="ARBA00023065"/>
    </source>
</evidence>
<keyword evidence="9" id="KW-1185">Reference proteome</keyword>
<dbReference type="InterPro" id="IPR044669">
    <property type="entry name" value="YneE/VCCN1/2-like"/>
</dbReference>
<evidence type="ECO:0000256" key="4">
    <source>
        <dbReference type="ARBA" id="ARBA00022692"/>
    </source>
</evidence>
<dbReference type="PANTHER" id="PTHR33281:SF19">
    <property type="entry name" value="VOLTAGE-DEPENDENT ANION CHANNEL-FORMING PROTEIN YNEE"/>
    <property type="match status" value="1"/>
</dbReference>
<accession>A0A397U8A1</accession>
<sequence>MESSDNKEAENQETSICKILKCLQKSGQESSPNKQPTKIKLISLYLNHYIGQLSKRKKEKRPDNATIGHMYSNVEKLVECLTGLESVIKSPIPLSYIIHLLQTTWIFCLSLPFQLVEDLEWVTVPVVFLSSLLLLGVEAIAREIEDPFGTDPNDLKIDYFCEALDTEREFVKKHIDMDVQWKNVIAMVPSSSEISVEALKKTINAIIVIPEDTEKQNVQNVV</sequence>
<proteinExistence type="predicted"/>
<dbReference type="GO" id="GO:0005886">
    <property type="term" value="C:plasma membrane"/>
    <property type="evidence" value="ECO:0007669"/>
    <property type="project" value="UniProtKB-SubCell"/>
</dbReference>
<dbReference type="GO" id="GO:0005254">
    <property type="term" value="F:chloride channel activity"/>
    <property type="evidence" value="ECO:0007669"/>
    <property type="project" value="InterPro"/>
</dbReference>
<organism evidence="8 9">
    <name type="scientific">Gigaspora rosea</name>
    <dbReference type="NCBI Taxonomy" id="44941"/>
    <lineage>
        <taxon>Eukaryota</taxon>
        <taxon>Fungi</taxon>
        <taxon>Fungi incertae sedis</taxon>
        <taxon>Mucoromycota</taxon>
        <taxon>Glomeromycotina</taxon>
        <taxon>Glomeromycetes</taxon>
        <taxon>Diversisporales</taxon>
        <taxon>Gigasporaceae</taxon>
        <taxon>Gigaspora</taxon>
    </lineage>
</organism>
<dbReference type="AlphaFoldDB" id="A0A397U8A1"/>
<evidence type="ECO:0000313" key="8">
    <source>
        <dbReference type="EMBL" id="RIB05308.1"/>
    </source>
</evidence>
<evidence type="ECO:0000256" key="5">
    <source>
        <dbReference type="ARBA" id="ARBA00022989"/>
    </source>
</evidence>
<evidence type="ECO:0000256" key="7">
    <source>
        <dbReference type="ARBA" id="ARBA00023136"/>
    </source>
</evidence>
<keyword evidence="3" id="KW-1003">Cell membrane</keyword>
<evidence type="ECO:0000256" key="1">
    <source>
        <dbReference type="ARBA" id="ARBA00004651"/>
    </source>
</evidence>
<dbReference type="PANTHER" id="PTHR33281">
    <property type="entry name" value="UPF0187 PROTEIN YNEE"/>
    <property type="match status" value="1"/>
</dbReference>
<keyword evidence="2" id="KW-0813">Transport</keyword>
<keyword evidence="4" id="KW-0812">Transmembrane</keyword>
<dbReference type="EMBL" id="QKWP01002006">
    <property type="protein sequence ID" value="RIB05308.1"/>
    <property type="molecule type" value="Genomic_DNA"/>
</dbReference>
<keyword evidence="7" id="KW-0472">Membrane</keyword>
<dbReference type="OrthoDB" id="2380312at2759"/>
<comment type="subcellular location">
    <subcellularLocation>
        <location evidence="1">Cell membrane</location>
        <topology evidence="1">Multi-pass membrane protein</topology>
    </subcellularLocation>
</comment>